<evidence type="ECO:0000256" key="3">
    <source>
        <dbReference type="ARBA" id="ARBA00023163"/>
    </source>
</evidence>
<protein>
    <submittedName>
        <fullName evidence="5">LacI family transcriptional regulator</fullName>
    </submittedName>
</protein>
<sequence>MRPKLTLKQIAKELDVSISTVSKSLRDSPEIGEDTRQKVQAFAKLYNYKPNNIALSLKNRKTKTIGVVIPEIVHHFFTTVISGIEHIANEKGYSVIVCLSDNSFDKEVLNMEMLANGSIDGFILSVAKETMQKGDYHHLTEVVNQGMPLVLFDRSVEEVPSDKVIIDDVKGAKKAVQCLIDKGAKNIGIISTVDYISVGKLRTLGYTQALQENGFKVNQKSILKIEHMDKVEHEISAFVKESDFDALFAVNEHFAAAAVRAVQEKGQKVPEDVQVIGFTDGELSKRFIPSLTTISQHGSRMGEEAARLLIEKLEKSPEEEESYKTIIVDTGLIERESTK</sequence>
<dbReference type="CDD" id="cd06267">
    <property type="entry name" value="PBP1_LacI_sugar_binding-like"/>
    <property type="match status" value="1"/>
</dbReference>
<dbReference type="EMBL" id="DPMF01000349">
    <property type="protein sequence ID" value="HCV82393.1"/>
    <property type="molecule type" value="Genomic_DNA"/>
</dbReference>
<dbReference type="SUPFAM" id="SSF53822">
    <property type="entry name" value="Periplasmic binding protein-like I"/>
    <property type="match status" value="1"/>
</dbReference>
<dbReference type="RefSeq" id="WP_013072238.1">
    <property type="nucleotide sequence ID" value="NZ_CAJXAW010000077.1"/>
</dbReference>
<gene>
    <name evidence="5" type="ORF">DGQ38_15230</name>
</gene>
<dbReference type="InterPro" id="IPR000843">
    <property type="entry name" value="HTH_LacI"/>
</dbReference>
<keyword evidence="3" id="KW-0804">Transcription</keyword>
<dbReference type="SUPFAM" id="SSF47413">
    <property type="entry name" value="lambda repressor-like DNA-binding domains"/>
    <property type="match status" value="1"/>
</dbReference>
<dbReference type="OMA" id="LPEVRWS"/>
<evidence type="ECO:0000256" key="1">
    <source>
        <dbReference type="ARBA" id="ARBA00023015"/>
    </source>
</evidence>
<name>A0A3D5J334_9FLAO</name>
<dbReference type="InterPro" id="IPR028082">
    <property type="entry name" value="Peripla_BP_I"/>
</dbReference>
<organism evidence="5 6">
    <name type="scientific">Zunongwangia profunda</name>
    <dbReference type="NCBI Taxonomy" id="398743"/>
    <lineage>
        <taxon>Bacteria</taxon>
        <taxon>Pseudomonadati</taxon>
        <taxon>Bacteroidota</taxon>
        <taxon>Flavobacteriia</taxon>
        <taxon>Flavobacteriales</taxon>
        <taxon>Flavobacteriaceae</taxon>
        <taxon>Zunongwangia</taxon>
    </lineage>
</organism>
<dbReference type="PANTHER" id="PTHR30146:SF109">
    <property type="entry name" value="HTH-TYPE TRANSCRIPTIONAL REGULATOR GALS"/>
    <property type="match status" value="1"/>
</dbReference>
<dbReference type="GO" id="GO:0003700">
    <property type="term" value="F:DNA-binding transcription factor activity"/>
    <property type="evidence" value="ECO:0007669"/>
    <property type="project" value="TreeGrafter"/>
</dbReference>
<dbReference type="GO" id="GO:0000976">
    <property type="term" value="F:transcription cis-regulatory region binding"/>
    <property type="evidence" value="ECO:0007669"/>
    <property type="project" value="TreeGrafter"/>
</dbReference>
<evidence type="ECO:0000259" key="4">
    <source>
        <dbReference type="PROSITE" id="PS50932"/>
    </source>
</evidence>
<proteinExistence type="predicted"/>
<dbReference type="InterPro" id="IPR046335">
    <property type="entry name" value="LacI/GalR-like_sensor"/>
</dbReference>
<dbReference type="PANTHER" id="PTHR30146">
    <property type="entry name" value="LACI-RELATED TRANSCRIPTIONAL REPRESSOR"/>
    <property type="match status" value="1"/>
</dbReference>
<dbReference type="CDD" id="cd01392">
    <property type="entry name" value="HTH_LacI"/>
    <property type="match status" value="1"/>
</dbReference>
<dbReference type="PROSITE" id="PS50932">
    <property type="entry name" value="HTH_LACI_2"/>
    <property type="match status" value="1"/>
</dbReference>
<dbReference type="Pfam" id="PF13377">
    <property type="entry name" value="Peripla_BP_3"/>
    <property type="match status" value="1"/>
</dbReference>
<dbReference type="SMART" id="SM00354">
    <property type="entry name" value="HTH_LACI"/>
    <property type="match status" value="1"/>
</dbReference>
<dbReference type="Proteomes" id="UP000264330">
    <property type="component" value="Unassembled WGS sequence"/>
</dbReference>
<evidence type="ECO:0000313" key="6">
    <source>
        <dbReference type="Proteomes" id="UP000264330"/>
    </source>
</evidence>
<dbReference type="Pfam" id="PF00356">
    <property type="entry name" value="LacI"/>
    <property type="match status" value="1"/>
</dbReference>
<evidence type="ECO:0000256" key="2">
    <source>
        <dbReference type="ARBA" id="ARBA00023125"/>
    </source>
</evidence>
<reference evidence="5 6" key="1">
    <citation type="journal article" date="2018" name="Nat. Biotechnol.">
        <title>A standardized bacterial taxonomy based on genome phylogeny substantially revises the tree of life.</title>
        <authorList>
            <person name="Parks D.H."/>
            <person name="Chuvochina M."/>
            <person name="Waite D.W."/>
            <person name="Rinke C."/>
            <person name="Skarshewski A."/>
            <person name="Chaumeil P.A."/>
            <person name="Hugenholtz P."/>
        </authorList>
    </citation>
    <scope>NUCLEOTIDE SEQUENCE [LARGE SCALE GENOMIC DNA]</scope>
    <source>
        <strain evidence="5">UBA9359</strain>
    </source>
</reference>
<dbReference type="Gene3D" id="3.40.50.2300">
    <property type="match status" value="2"/>
</dbReference>
<keyword evidence="1" id="KW-0805">Transcription regulation</keyword>
<feature type="domain" description="HTH lacI-type" evidence="4">
    <location>
        <begin position="5"/>
        <end position="59"/>
    </location>
</feature>
<keyword evidence="2" id="KW-0238">DNA-binding</keyword>
<evidence type="ECO:0000313" key="5">
    <source>
        <dbReference type="EMBL" id="HCV82393.1"/>
    </source>
</evidence>
<accession>A0A3D5J334</accession>
<comment type="caution">
    <text evidence="5">The sequence shown here is derived from an EMBL/GenBank/DDBJ whole genome shotgun (WGS) entry which is preliminary data.</text>
</comment>
<dbReference type="Gene3D" id="1.10.260.40">
    <property type="entry name" value="lambda repressor-like DNA-binding domains"/>
    <property type="match status" value="1"/>
</dbReference>
<dbReference type="AlphaFoldDB" id="A0A3D5J334"/>
<dbReference type="InterPro" id="IPR010982">
    <property type="entry name" value="Lambda_DNA-bd_dom_sf"/>
</dbReference>